<comment type="function">
    <text evidence="9">Catalyzes two reactions in de novo purine nucleotide biosynthesis. Catalyzes the breakdown of 5-aminoimidazole- (N-succinylocarboxamide) ribotide (SAICAR or 2-[5-amino-1-(5-phospho-beta-D-ribosyl)imidazole-4-carboxamido]succinate) to 5-aminoimidazole-4-carboxamide ribotide (AICAR or 5-amino-1-(5-phospho-beta-D-ribosyl)imidazole-4-carboxamide) and fumarate, and of adenylosuccinate (ADS or N(6)-(1,2-dicarboxyethyl)-AMP) to adenosine monophosphate (AMP) and fumarate.</text>
</comment>
<organism evidence="16 17">
    <name type="scientific">Marilutibacter penaei</name>
    <dbReference type="NCBI Taxonomy" id="2759900"/>
    <lineage>
        <taxon>Bacteria</taxon>
        <taxon>Pseudomonadati</taxon>
        <taxon>Pseudomonadota</taxon>
        <taxon>Gammaproteobacteria</taxon>
        <taxon>Lysobacterales</taxon>
        <taxon>Lysobacteraceae</taxon>
        <taxon>Marilutibacter</taxon>
    </lineage>
</organism>
<dbReference type="UniPathway" id="UPA00075">
    <property type="reaction ID" value="UER00336"/>
</dbReference>
<feature type="domain" description="Fumarate lyase N-terminal" evidence="14">
    <location>
        <begin position="15"/>
        <end position="313"/>
    </location>
</feature>
<dbReference type="AlphaFoldDB" id="A0A7W3YDA8"/>
<dbReference type="GO" id="GO:0004018">
    <property type="term" value="F:N6-(1,2-dicarboxyethyl)AMP AMP-lyase (fumarate-forming) activity"/>
    <property type="evidence" value="ECO:0007669"/>
    <property type="project" value="UniProtKB-UniRule"/>
</dbReference>
<comment type="pathway">
    <text evidence="1 13">Purine metabolism; IMP biosynthesis via de novo pathway; 5-amino-1-(5-phospho-D-ribosyl)imidazole-4-carboxamide from 5-amino-1-(5-phospho-D-ribosyl)imidazole-4-carboxylate: step 2/2.</text>
</comment>
<evidence type="ECO:0000256" key="8">
    <source>
        <dbReference type="ARBA" id="ARBA00024477"/>
    </source>
</evidence>
<evidence type="ECO:0000256" key="6">
    <source>
        <dbReference type="ARBA" id="ARBA00022755"/>
    </source>
</evidence>
<reference evidence="16 17" key="1">
    <citation type="submission" date="2020-07" db="EMBL/GenBank/DDBJ databases">
        <authorList>
            <person name="Xu S."/>
            <person name="Li A."/>
        </authorList>
    </citation>
    <scope>NUCLEOTIDE SEQUENCE [LARGE SCALE GENOMIC DNA]</scope>
    <source>
        <strain evidence="16 17">SG-8</strain>
    </source>
</reference>
<evidence type="ECO:0000256" key="4">
    <source>
        <dbReference type="ARBA" id="ARBA00012339"/>
    </source>
</evidence>
<comment type="similarity">
    <text evidence="3 13">Belongs to the lyase 1 family. Adenylosuccinate lyase subfamily.</text>
</comment>
<dbReference type="InterPro" id="IPR047136">
    <property type="entry name" value="PurB_bact"/>
</dbReference>
<evidence type="ECO:0000256" key="1">
    <source>
        <dbReference type="ARBA" id="ARBA00004706"/>
    </source>
</evidence>
<gene>
    <name evidence="16" type="primary">purB</name>
    <name evidence="16" type="ORF">H4F99_03670</name>
</gene>
<keyword evidence="17" id="KW-1185">Reference proteome</keyword>
<evidence type="ECO:0000259" key="15">
    <source>
        <dbReference type="Pfam" id="PF08328"/>
    </source>
</evidence>
<evidence type="ECO:0000256" key="11">
    <source>
        <dbReference type="ARBA" id="ARBA00049115"/>
    </source>
</evidence>
<dbReference type="GO" id="GO:0044208">
    <property type="term" value="P:'de novo' AMP biosynthetic process"/>
    <property type="evidence" value="ECO:0007669"/>
    <property type="project" value="UniProtKB-UniPathway"/>
</dbReference>
<evidence type="ECO:0000313" key="16">
    <source>
        <dbReference type="EMBL" id="MBB1087584.1"/>
    </source>
</evidence>
<dbReference type="SUPFAM" id="SSF48557">
    <property type="entry name" value="L-aspartase-like"/>
    <property type="match status" value="1"/>
</dbReference>
<dbReference type="NCBIfam" id="NF006764">
    <property type="entry name" value="PRK09285.1"/>
    <property type="match status" value="1"/>
</dbReference>
<dbReference type="InterPro" id="IPR013539">
    <property type="entry name" value="PurB_C"/>
</dbReference>
<dbReference type="NCBIfam" id="TIGR00928">
    <property type="entry name" value="purB"/>
    <property type="match status" value="1"/>
</dbReference>
<dbReference type="UniPathway" id="UPA00074">
    <property type="reaction ID" value="UER00132"/>
</dbReference>
<dbReference type="Gene3D" id="1.10.275.10">
    <property type="entry name" value="Fumarase/aspartase (N-terminal domain)"/>
    <property type="match status" value="1"/>
</dbReference>
<dbReference type="InterPro" id="IPR000362">
    <property type="entry name" value="Fumarate_lyase_fam"/>
</dbReference>
<evidence type="ECO:0000256" key="7">
    <source>
        <dbReference type="ARBA" id="ARBA00023239"/>
    </source>
</evidence>
<dbReference type="PANTHER" id="PTHR43411:SF1">
    <property type="entry name" value="ADENYLOSUCCINATE LYASE"/>
    <property type="match status" value="1"/>
</dbReference>
<dbReference type="Pfam" id="PF08328">
    <property type="entry name" value="ASL_C"/>
    <property type="match status" value="1"/>
</dbReference>
<evidence type="ECO:0000256" key="13">
    <source>
        <dbReference type="RuleBase" id="RU361172"/>
    </source>
</evidence>
<feature type="domain" description="Adenylosuccinate lyase PurB C-terminal" evidence="15">
    <location>
        <begin position="332"/>
        <end position="447"/>
    </location>
</feature>
<evidence type="ECO:0000256" key="3">
    <source>
        <dbReference type="ARBA" id="ARBA00008273"/>
    </source>
</evidence>
<name>A0A7W3YDA8_9GAMM</name>
<dbReference type="CDD" id="cd01598">
    <property type="entry name" value="PurB"/>
    <property type="match status" value="1"/>
</dbReference>
<dbReference type="Proteomes" id="UP000552587">
    <property type="component" value="Unassembled WGS sequence"/>
</dbReference>
<dbReference type="PROSITE" id="PS00163">
    <property type="entry name" value="FUMARATE_LYASES"/>
    <property type="match status" value="1"/>
</dbReference>
<dbReference type="InterPro" id="IPR022761">
    <property type="entry name" value="Fumarate_lyase_N"/>
</dbReference>
<comment type="caution">
    <text evidence="16">The sequence shown here is derived from an EMBL/GenBank/DDBJ whole genome shotgun (WGS) entry which is preliminary data.</text>
</comment>
<dbReference type="Gene3D" id="1.10.40.30">
    <property type="entry name" value="Fumarase/aspartase (C-terminal domain)"/>
    <property type="match status" value="1"/>
</dbReference>
<sequence>MSVQTQLTALSPLDGRYAGKVDALRPIFSEYGLVKARIKVEVEWLLALADEPGIVELAPFSADAAARLRALADGFTVEQAARVKEIERTTNHDVKAVEYFIKEQLKDDAELGPALEFVHFACTSEDINNLSYALMLNDARQNVLLPRLDALIQALRTMSHEHAALPMLSRTHGQTASPTTVGKELANVVARLQRQGETLAGARMPGKINGAVGNYNAHVAAYPEVDWPAFSERFVHSLGLNWQPYTTQIEPHDGIAEVCDAQRRIDTICIDLARDIWGYISLGYFKQAVKAGEVGSSTMPHKVNPIDFENAEGNFGIANALFEHFSGKLPISRWQRDLTDSTTLRALGTAFGHALIGYDALMRGLGKLSVNPARLAEDLDAAWEVLAEAVQTVMRRHGLPNPYEQLKALTRGQQGINAESMRAFIEGLDLPLEAKQPLIDMTPGSYTGLAEKLARDI</sequence>
<dbReference type="PRINTS" id="PR00149">
    <property type="entry name" value="FUMRATELYASE"/>
</dbReference>
<dbReference type="EC" id="4.3.2.2" evidence="4 12"/>
<evidence type="ECO:0000256" key="5">
    <source>
        <dbReference type="ARBA" id="ARBA00017058"/>
    </source>
</evidence>
<dbReference type="RefSeq" id="WP_182668364.1">
    <property type="nucleotide sequence ID" value="NZ_JACHTE010000002.1"/>
</dbReference>
<dbReference type="PANTHER" id="PTHR43411">
    <property type="entry name" value="ADENYLOSUCCINATE LYASE"/>
    <property type="match status" value="1"/>
</dbReference>
<dbReference type="Gene3D" id="1.20.200.10">
    <property type="entry name" value="Fumarase/aspartase (Central domain)"/>
    <property type="match status" value="1"/>
</dbReference>
<comment type="pathway">
    <text evidence="2 13">Purine metabolism; AMP biosynthesis via de novo pathway; AMP from IMP: step 2/2.</text>
</comment>
<evidence type="ECO:0000256" key="12">
    <source>
        <dbReference type="NCBIfam" id="TIGR00928"/>
    </source>
</evidence>
<dbReference type="FunFam" id="1.20.200.10:FF:000004">
    <property type="entry name" value="Adenylosuccinate lyase"/>
    <property type="match status" value="1"/>
</dbReference>
<protein>
    <recommendedName>
        <fullName evidence="5 12">Adenylosuccinate lyase</fullName>
        <shortName evidence="13">ASL</shortName>
        <ecNumber evidence="4 12">4.3.2.2</ecNumber>
    </recommendedName>
    <alternativeName>
        <fullName evidence="10 13">Adenylosuccinase</fullName>
    </alternativeName>
</protein>
<evidence type="ECO:0000313" key="17">
    <source>
        <dbReference type="Proteomes" id="UP000552587"/>
    </source>
</evidence>
<keyword evidence="7 13" id="KW-0456">Lyase</keyword>
<evidence type="ECO:0000259" key="14">
    <source>
        <dbReference type="Pfam" id="PF00206"/>
    </source>
</evidence>
<evidence type="ECO:0000256" key="2">
    <source>
        <dbReference type="ARBA" id="ARBA00004734"/>
    </source>
</evidence>
<evidence type="ECO:0000256" key="10">
    <source>
        <dbReference type="ARBA" id="ARBA00030717"/>
    </source>
</evidence>
<dbReference type="InterPro" id="IPR008948">
    <property type="entry name" value="L-Aspartase-like"/>
</dbReference>
<dbReference type="EMBL" id="JACHTE010000002">
    <property type="protein sequence ID" value="MBB1087584.1"/>
    <property type="molecule type" value="Genomic_DNA"/>
</dbReference>
<comment type="catalytic activity">
    <reaction evidence="11">
        <text>N(6)-(1,2-dicarboxyethyl)-AMP = fumarate + AMP</text>
        <dbReference type="Rhea" id="RHEA:16853"/>
        <dbReference type="ChEBI" id="CHEBI:29806"/>
        <dbReference type="ChEBI" id="CHEBI:57567"/>
        <dbReference type="ChEBI" id="CHEBI:456215"/>
        <dbReference type="EC" id="4.3.2.2"/>
    </reaction>
    <physiologicalReaction direction="left-to-right" evidence="11">
        <dbReference type="Rhea" id="RHEA:16854"/>
    </physiologicalReaction>
</comment>
<dbReference type="InterPro" id="IPR024083">
    <property type="entry name" value="Fumarase/histidase_N"/>
</dbReference>
<dbReference type="GO" id="GO:0005829">
    <property type="term" value="C:cytosol"/>
    <property type="evidence" value="ECO:0007669"/>
    <property type="project" value="TreeGrafter"/>
</dbReference>
<dbReference type="InterPro" id="IPR020557">
    <property type="entry name" value="Fumarate_lyase_CS"/>
</dbReference>
<evidence type="ECO:0000256" key="9">
    <source>
        <dbReference type="ARBA" id="ARBA00025012"/>
    </source>
</evidence>
<accession>A0A7W3YDA8</accession>
<comment type="catalytic activity">
    <reaction evidence="8">
        <text>(2S)-2-[5-amino-1-(5-phospho-beta-D-ribosyl)imidazole-4-carboxamido]succinate = 5-amino-1-(5-phospho-beta-D-ribosyl)imidazole-4-carboxamide + fumarate</text>
        <dbReference type="Rhea" id="RHEA:23920"/>
        <dbReference type="ChEBI" id="CHEBI:29806"/>
        <dbReference type="ChEBI" id="CHEBI:58443"/>
        <dbReference type="ChEBI" id="CHEBI:58475"/>
        <dbReference type="EC" id="4.3.2.2"/>
    </reaction>
    <physiologicalReaction direction="left-to-right" evidence="8">
        <dbReference type="Rhea" id="RHEA:23921"/>
    </physiologicalReaction>
</comment>
<dbReference type="GO" id="GO:0006189">
    <property type="term" value="P:'de novo' IMP biosynthetic process"/>
    <property type="evidence" value="ECO:0007669"/>
    <property type="project" value="UniProtKB-UniPathway"/>
</dbReference>
<keyword evidence="6 13" id="KW-0658">Purine biosynthesis</keyword>
<dbReference type="Pfam" id="PF00206">
    <property type="entry name" value="Lyase_1"/>
    <property type="match status" value="1"/>
</dbReference>
<proteinExistence type="inferred from homology"/>
<dbReference type="InterPro" id="IPR004769">
    <property type="entry name" value="Pur_lyase"/>
</dbReference>